<comment type="caution">
    <text evidence="4">The sequence shown here is derived from an EMBL/GenBank/DDBJ whole genome shotgun (WGS) entry which is preliminary data.</text>
</comment>
<dbReference type="OrthoDB" id="2432285at2759"/>
<feature type="non-terminal residue" evidence="4">
    <location>
        <position position="1"/>
    </location>
</feature>
<dbReference type="GO" id="GO:0003677">
    <property type="term" value="F:DNA binding"/>
    <property type="evidence" value="ECO:0007669"/>
    <property type="project" value="UniProtKB-KW"/>
</dbReference>
<protein>
    <recommendedName>
        <fullName evidence="3">Cas12f1-like TNB domain-containing protein</fullName>
    </recommendedName>
</protein>
<evidence type="ECO:0000256" key="1">
    <source>
        <dbReference type="ARBA" id="ARBA00023125"/>
    </source>
</evidence>
<keyword evidence="5" id="KW-1185">Reference proteome</keyword>
<feature type="domain" description="Cas12f1-like TNB" evidence="3">
    <location>
        <begin position="5"/>
        <end position="56"/>
    </location>
</feature>
<feature type="region of interest" description="Disordered" evidence="2">
    <location>
        <begin position="71"/>
        <end position="101"/>
    </location>
</feature>
<dbReference type="EMBL" id="JAAAIN010003494">
    <property type="protein sequence ID" value="KAG0285443.1"/>
    <property type="molecule type" value="Genomic_DNA"/>
</dbReference>
<organism evidence="4 5">
    <name type="scientific">Linnemannia gamsii</name>
    <dbReference type="NCBI Taxonomy" id="64522"/>
    <lineage>
        <taxon>Eukaryota</taxon>
        <taxon>Fungi</taxon>
        <taxon>Fungi incertae sedis</taxon>
        <taxon>Mucoromycota</taxon>
        <taxon>Mortierellomycotina</taxon>
        <taxon>Mortierellomycetes</taxon>
        <taxon>Mortierellales</taxon>
        <taxon>Mortierellaceae</taxon>
        <taxon>Linnemannia</taxon>
    </lineage>
</organism>
<evidence type="ECO:0000313" key="5">
    <source>
        <dbReference type="Proteomes" id="UP000823405"/>
    </source>
</evidence>
<name>A0A9P6UF04_9FUNG</name>
<evidence type="ECO:0000256" key="2">
    <source>
        <dbReference type="SAM" id="MobiDB-lite"/>
    </source>
</evidence>
<evidence type="ECO:0000313" key="4">
    <source>
        <dbReference type="EMBL" id="KAG0285443.1"/>
    </source>
</evidence>
<reference evidence="4" key="1">
    <citation type="journal article" date="2020" name="Fungal Divers.">
        <title>Resolving the Mortierellaceae phylogeny through synthesis of multi-gene phylogenetics and phylogenomics.</title>
        <authorList>
            <person name="Vandepol N."/>
            <person name="Liber J."/>
            <person name="Desiro A."/>
            <person name="Na H."/>
            <person name="Kennedy M."/>
            <person name="Barry K."/>
            <person name="Grigoriev I.V."/>
            <person name="Miller A.N."/>
            <person name="O'Donnell K."/>
            <person name="Stajich J.E."/>
            <person name="Bonito G."/>
        </authorList>
    </citation>
    <scope>NUCLEOTIDE SEQUENCE</scope>
    <source>
        <strain evidence="4">NVP60</strain>
    </source>
</reference>
<dbReference type="AlphaFoldDB" id="A0A9P6UF04"/>
<sequence>ARPLGVIIVGCNEYFTSAKCPREDCDEFLLSLPNRSKYCGRCRMHFDRDAVGSENIATICQSQLQHQCRPAKFMPKPQEPDASGSSDKGRRSRTKAPLTDNALILRAQKRLCKSSTNKH</sequence>
<gene>
    <name evidence="4" type="ORF">BGZ97_007791</name>
</gene>
<dbReference type="Proteomes" id="UP000823405">
    <property type="component" value="Unassembled WGS sequence"/>
</dbReference>
<dbReference type="InterPro" id="IPR010095">
    <property type="entry name" value="Cas12f1-like_TNB"/>
</dbReference>
<proteinExistence type="predicted"/>
<dbReference type="Pfam" id="PF07282">
    <property type="entry name" value="Cas12f1-like_TNB"/>
    <property type="match status" value="1"/>
</dbReference>
<accession>A0A9P6UF04</accession>
<keyword evidence="1" id="KW-0238">DNA-binding</keyword>
<evidence type="ECO:0000259" key="3">
    <source>
        <dbReference type="Pfam" id="PF07282"/>
    </source>
</evidence>